<reference evidence="2" key="1">
    <citation type="journal article" date="2023" name="Mol. Phylogenet. Evol.">
        <title>Genome-scale phylogeny and comparative genomics of the fungal order Sordariales.</title>
        <authorList>
            <person name="Hensen N."/>
            <person name="Bonometti L."/>
            <person name="Westerberg I."/>
            <person name="Brannstrom I.O."/>
            <person name="Guillou S."/>
            <person name="Cros-Aarteil S."/>
            <person name="Calhoun S."/>
            <person name="Haridas S."/>
            <person name="Kuo A."/>
            <person name="Mondo S."/>
            <person name="Pangilinan J."/>
            <person name="Riley R."/>
            <person name="LaButti K."/>
            <person name="Andreopoulos B."/>
            <person name="Lipzen A."/>
            <person name="Chen C."/>
            <person name="Yan M."/>
            <person name="Daum C."/>
            <person name="Ng V."/>
            <person name="Clum A."/>
            <person name="Steindorff A."/>
            <person name="Ohm R.A."/>
            <person name="Martin F."/>
            <person name="Silar P."/>
            <person name="Natvig D.O."/>
            <person name="Lalanne C."/>
            <person name="Gautier V."/>
            <person name="Ament-Velasquez S.L."/>
            <person name="Kruys A."/>
            <person name="Hutchinson M.I."/>
            <person name="Powell A.J."/>
            <person name="Barry K."/>
            <person name="Miller A.N."/>
            <person name="Grigoriev I.V."/>
            <person name="Debuchy R."/>
            <person name="Gladieux P."/>
            <person name="Hiltunen Thoren M."/>
            <person name="Johannesson H."/>
        </authorList>
    </citation>
    <scope>NUCLEOTIDE SEQUENCE</scope>
    <source>
        <strain evidence="2">CBS 123565</strain>
    </source>
</reference>
<name>A0AAN6UI11_9PEZI</name>
<dbReference type="AlphaFoldDB" id="A0AAN6UI11"/>
<proteinExistence type="predicted"/>
<evidence type="ECO:0000313" key="2">
    <source>
        <dbReference type="EMBL" id="KAK4133016.1"/>
    </source>
</evidence>
<evidence type="ECO:0000256" key="1">
    <source>
        <dbReference type="SAM" id="MobiDB-lite"/>
    </source>
</evidence>
<dbReference type="Proteomes" id="UP001304895">
    <property type="component" value="Unassembled WGS sequence"/>
</dbReference>
<accession>A0AAN6UI11</accession>
<dbReference type="EMBL" id="MU853414">
    <property type="protein sequence ID" value="KAK4133016.1"/>
    <property type="molecule type" value="Genomic_DNA"/>
</dbReference>
<feature type="region of interest" description="Disordered" evidence="1">
    <location>
        <begin position="1"/>
        <end position="111"/>
    </location>
</feature>
<dbReference type="Gene3D" id="1.10.287.1490">
    <property type="match status" value="1"/>
</dbReference>
<sequence length="744" mass="84568">MSYRSSDPYARRPTNDNDRRSSVDARDQHDSRTETDPYKDVRYRRDRDTDARDRRNSLNPKSSLRGPRSRDPQGVTTAKPNLSISLLRTDNGTKALSTPRSPVDSPGPGRSNAYENFIQLSKNFRKAFEEVARLKAERDPLDKVLKQRQADYEKSMVKHAEFPSIPEVQNMHRIKYAERVRRLDANIQKATDEVDKTFESMAQILWGLSSQTREPGNKATTTPSVMVQHQETAKNQRETAKKQQAEINDLKTQMRQMQTQHSLEKDNLQVDFAKRCQQMKEETDGIKEMMREMKKEMKKEMKRELLEMKMMGTKEDVKMMGTEEEVKAVKKELRGMREELEKRQTESRNSLQSQLAKQEKDLRRAIAEQLVKQPSEHKTSSAQVSGVDFSVLIQQESSARVSDVSSLLKRVDELTGQLARQSQDTISLRTDLTTCYQQVENQVQKVDEHESRLSNVDFNDLEGVAETMSLVFPNLQRKVESIQTTVDKFPERFAETISDTIEAKQDALLKQVQQFLGKSGKAIGDMVDGVQRQVQDQGSRIESLEGVHLSSGRLGTTDDQVAKREFESISSDVTSIKTDLNSINTTVDGLTKDYLGLSEQVNQVDLDIKKVGKDLEDQLKFIRHSVTVLDTRFNNLSTRELAEQIIGQLEQVYPNARQLIADMDGLKTRADGLDARLASVEARMQERKATVDKGLEAYSALHEQMAEQTAKHLYGLPQKRRRIDSDSDGAPNDTAHPVADGTGQ</sequence>
<feature type="compositionally biased region" description="Basic and acidic residues" evidence="1">
    <location>
        <begin position="9"/>
        <end position="56"/>
    </location>
</feature>
<evidence type="ECO:0000313" key="3">
    <source>
        <dbReference type="Proteomes" id="UP001304895"/>
    </source>
</evidence>
<feature type="region of interest" description="Disordered" evidence="1">
    <location>
        <begin position="339"/>
        <end position="359"/>
    </location>
</feature>
<reference evidence="2" key="2">
    <citation type="submission" date="2023-05" db="EMBL/GenBank/DDBJ databases">
        <authorList>
            <consortium name="Lawrence Berkeley National Laboratory"/>
            <person name="Steindorff A."/>
            <person name="Hensen N."/>
            <person name="Bonometti L."/>
            <person name="Westerberg I."/>
            <person name="Brannstrom I.O."/>
            <person name="Guillou S."/>
            <person name="Cros-Aarteil S."/>
            <person name="Calhoun S."/>
            <person name="Haridas S."/>
            <person name="Kuo A."/>
            <person name="Mondo S."/>
            <person name="Pangilinan J."/>
            <person name="Riley R."/>
            <person name="Labutti K."/>
            <person name="Andreopoulos B."/>
            <person name="Lipzen A."/>
            <person name="Chen C."/>
            <person name="Yanf M."/>
            <person name="Daum C."/>
            <person name="Ng V."/>
            <person name="Clum A."/>
            <person name="Ohm R."/>
            <person name="Martin F."/>
            <person name="Silar P."/>
            <person name="Natvig D."/>
            <person name="Lalanne C."/>
            <person name="Gautier V."/>
            <person name="Ament-Velasquez S.L."/>
            <person name="Kruys A."/>
            <person name="Hutchinson M.I."/>
            <person name="Powell A.J."/>
            <person name="Barry K."/>
            <person name="Miller A.N."/>
            <person name="Grigoriev I.V."/>
            <person name="Debuchy R."/>
            <person name="Gladieux P."/>
            <person name="Thoren M.H."/>
            <person name="Johannesson H."/>
        </authorList>
    </citation>
    <scope>NUCLEOTIDE SEQUENCE</scope>
    <source>
        <strain evidence="2">CBS 123565</strain>
    </source>
</reference>
<organism evidence="2 3">
    <name type="scientific">Trichocladium antarcticum</name>
    <dbReference type="NCBI Taxonomy" id="1450529"/>
    <lineage>
        <taxon>Eukaryota</taxon>
        <taxon>Fungi</taxon>
        <taxon>Dikarya</taxon>
        <taxon>Ascomycota</taxon>
        <taxon>Pezizomycotina</taxon>
        <taxon>Sordariomycetes</taxon>
        <taxon>Sordariomycetidae</taxon>
        <taxon>Sordariales</taxon>
        <taxon>Chaetomiaceae</taxon>
        <taxon>Trichocladium</taxon>
    </lineage>
</organism>
<gene>
    <name evidence="2" type="ORF">BT67DRAFT_68832</name>
</gene>
<feature type="region of interest" description="Disordered" evidence="1">
    <location>
        <begin position="713"/>
        <end position="744"/>
    </location>
</feature>
<feature type="compositionally biased region" description="Polar residues" evidence="1">
    <location>
        <begin position="74"/>
        <end position="100"/>
    </location>
</feature>
<protein>
    <submittedName>
        <fullName evidence="2">Uncharacterized protein</fullName>
    </submittedName>
</protein>
<feature type="compositionally biased region" description="Polar residues" evidence="1">
    <location>
        <begin position="347"/>
        <end position="356"/>
    </location>
</feature>
<comment type="caution">
    <text evidence="2">The sequence shown here is derived from an EMBL/GenBank/DDBJ whole genome shotgun (WGS) entry which is preliminary data.</text>
</comment>
<keyword evidence="3" id="KW-1185">Reference proteome</keyword>